<proteinExistence type="inferred from homology"/>
<gene>
    <name evidence="10" type="ORF">CcCBS67573_g02554</name>
</gene>
<dbReference type="STRING" id="246404.A0A507FID5"/>
<evidence type="ECO:0008006" key="12">
    <source>
        <dbReference type="Google" id="ProtNLM"/>
    </source>
</evidence>
<reference evidence="10 11" key="1">
    <citation type="journal article" date="2019" name="Sci. Rep.">
        <title>Comparative genomics of chytrid fungi reveal insights into the obligate biotrophic and pathogenic lifestyle of Synchytrium endobioticum.</title>
        <authorList>
            <person name="van de Vossenberg B.T.L.H."/>
            <person name="Warris S."/>
            <person name="Nguyen H.D.T."/>
            <person name="van Gent-Pelzer M.P.E."/>
            <person name="Joly D.L."/>
            <person name="van de Geest H.C."/>
            <person name="Bonants P.J.M."/>
            <person name="Smith D.S."/>
            <person name="Levesque C.A."/>
            <person name="van der Lee T.A.J."/>
        </authorList>
    </citation>
    <scope>NUCLEOTIDE SEQUENCE [LARGE SCALE GENOMIC DNA]</scope>
    <source>
        <strain evidence="10 11">CBS 675.73</strain>
    </source>
</reference>
<feature type="transmembrane region" description="Helical" evidence="8">
    <location>
        <begin position="315"/>
        <end position="336"/>
    </location>
</feature>
<dbReference type="Pfam" id="PF03239">
    <property type="entry name" value="FTR1"/>
    <property type="match status" value="2"/>
</dbReference>
<dbReference type="GO" id="GO:0015093">
    <property type="term" value="F:ferrous iron transmembrane transporter activity"/>
    <property type="evidence" value="ECO:0007669"/>
    <property type="project" value="TreeGrafter"/>
</dbReference>
<feature type="transmembrane region" description="Helical" evidence="8">
    <location>
        <begin position="398"/>
        <end position="418"/>
    </location>
</feature>
<evidence type="ECO:0000256" key="6">
    <source>
        <dbReference type="ARBA" id="ARBA00023136"/>
    </source>
</evidence>
<name>A0A507FID5_9FUNG</name>
<protein>
    <recommendedName>
        <fullName evidence="12">Iron permease FTR1</fullName>
    </recommendedName>
</protein>
<feature type="chain" id="PRO_5021197288" description="Iron permease FTR1" evidence="9">
    <location>
        <begin position="20"/>
        <end position="446"/>
    </location>
</feature>
<evidence type="ECO:0000313" key="10">
    <source>
        <dbReference type="EMBL" id="TPX76169.1"/>
    </source>
</evidence>
<keyword evidence="5 8" id="KW-1133">Transmembrane helix</keyword>
<organism evidence="10 11">
    <name type="scientific">Chytriomyces confervae</name>
    <dbReference type="NCBI Taxonomy" id="246404"/>
    <lineage>
        <taxon>Eukaryota</taxon>
        <taxon>Fungi</taxon>
        <taxon>Fungi incertae sedis</taxon>
        <taxon>Chytridiomycota</taxon>
        <taxon>Chytridiomycota incertae sedis</taxon>
        <taxon>Chytridiomycetes</taxon>
        <taxon>Chytridiales</taxon>
        <taxon>Chytriomycetaceae</taxon>
        <taxon>Chytriomyces</taxon>
    </lineage>
</organism>
<keyword evidence="4 8" id="KW-0812">Transmembrane</keyword>
<feature type="transmembrane region" description="Helical" evidence="8">
    <location>
        <begin position="71"/>
        <end position="95"/>
    </location>
</feature>
<dbReference type="EMBL" id="QEAP01000055">
    <property type="protein sequence ID" value="TPX76169.1"/>
    <property type="molecule type" value="Genomic_DNA"/>
</dbReference>
<keyword evidence="3" id="KW-0813">Transport</keyword>
<feature type="region of interest" description="Disordered" evidence="7">
    <location>
        <begin position="209"/>
        <end position="243"/>
    </location>
</feature>
<dbReference type="PANTHER" id="PTHR31632:SF2">
    <property type="entry name" value="PLASMA MEMBRANE IRON PERMEASE"/>
    <property type="match status" value="1"/>
</dbReference>
<sequence>MAVGFSVPVFFVILRGVHPSLQPSIYTANHVTDLSPIPECTEASIVMSVLLTFIRSMFSKDDAMRIKLTRALWAGTVAGLVLSLAIGTAFLVVWFKYASNLWTTTESLWEAIFCLIASILLTGMGLMFLKSDSLMAKWNRKLKKSLMERQLNVDQRVDNNADPMVLASFKIASPNPSVPSTNGTLDMPGADANGRITGGEAGFLVCSSSSNDGKPDVTVQRQSARTIDQQQPEEEEEDSSLKQESQKNAGVSAFFWIPFVTILREGLEGMVFLGGIAISDDPGHIPLGVLAGIIVGVLIGWVIYRAGSTMKLHTFFVSATILILYLAAGLWSKAVLSFETNEWGHLIGVADADSSKFYNVKKSVWHLSCCDPKDPNLGGWQLFNAIFGWTNSPTIGSIVSYIVYWVIITISLVVMKLMDRRRERLGLEKVPVKRFIREAVASAFSK</sequence>
<feature type="transmembrane region" description="Helical" evidence="8">
    <location>
        <begin position="107"/>
        <end position="129"/>
    </location>
</feature>
<dbReference type="InterPro" id="IPR004923">
    <property type="entry name" value="FTR1/Fip1/EfeU"/>
</dbReference>
<evidence type="ECO:0000256" key="7">
    <source>
        <dbReference type="SAM" id="MobiDB-lite"/>
    </source>
</evidence>
<keyword evidence="3" id="KW-0406">Ion transport</keyword>
<comment type="subcellular location">
    <subcellularLocation>
        <location evidence="1">Membrane</location>
        <topology evidence="1">Multi-pass membrane protein</topology>
    </subcellularLocation>
</comment>
<dbReference type="AlphaFoldDB" id="A0A507FID5"/>
<keyword evidence="3" id="KW-0408">Iron</keyword>
<comment type="caution">
    <text evidence="10">The sequence shown here is derived from an EMBL/GenBank/DDBJ whole genome shotgun (WGS) entry which is preliminary data.</text>
</comment>
<feature type="signal peptide" evidence="9">
    <location>
        <begin position="1"/>
        <end position="19"/>
    </location>
</feature>
<evidence type="ECO:0000256" key="4">
    <source>
        <dbReference type="ARBA" id="ARBA00022692"/>
    </source>
</evidence>
<keyword evidence="9" id="KW-0732">Signal</keyword>
<evidence type="ECO:0000256" key="2">
    <source>
        <dbReference type="ARBA" id="ARBA00008333"/>
    </source>
</evidence>
<keyword evidence="6 8" id="KW-0472">Membrane</keyword>
<dbReference type="GO" id="GO:0033573">
    <property type="term" value="C:high-affinity iron permease complex"/>
    <property type="evidence" value="ECO:0007669"/>
    <property type="project" value="InterPro"/>
</dbReference>
<evidence type="ECO:0000256" key="3">
    <source>
        <dbReference type="ARBA" id="ARBA00022496"/>
    </source>
</evidence>
<evidence type="ECO:0000256" key="9">
    <source>
        <dbReference type="SAM" id="SignalP"/>
    </source>
</evidence>
<comment type="similarity">
    <text evidence="2">Belongs to the oxidase-dependent Fe transporter (OFeT) (TC 9.A.10.1) family.</text>
</comment>
<accession>A0A507FID5</accession>
<evidence type="ECO:0000256" key="1">
    <source>
        <dbReference type="ARBA" id="ARBA00004141"/>
    </source>
</evidence>
<feature type="compositionally biased region" description="Polar residues" evidence="7">
    <location>
        <begin position="219"/>
        <end position="228"/>
    </location>
</feature>
<keyword evidence="3" id="KW-0410">Iron transport</keyword>
<feature type="transmembrane region" description="Helical" evidence="8">
    <location>
        <begin position="253"/>
        <end position="278"/>
    </location>
</feature>
<evidence type="ECO:0000256" key="5">
    <source>
        <dbReference type="ARBA" id="ARBA00022989"/>
    </source>
</evidence>
<dbReference type="PANTHER" id="PTHR31632">
    <property type="entry name" value="IRON TRANSPORTER FTH1"/>
    <property type="match status" value="1"/>
</dbReference>
<feature type="transmembrane region" description="Helical" evidence="8">
    <location>
        <begin position="284"/>
        <end position="303"/>
    </location>
</feature>
<dbReference type="OrthoDB" id="4364at2759"/>
<keyword evidence="11" id="KW-1185">Reference proteome</keyword>
<evidence type="ECO:0000256" key="8">
    <source>
        <dbReference type="SAM" id="Phobius"/>
    </source>
</evidence>
<dbReference type="Proteomes" id="UP000320333">
    <property type="component" value="Unassembled WGS sequence"/>
</dbReference>
<evidence type="ECO:0000313" key="11">
    <source>
        <dbReference type="Proteomes" id="UP000320333"/>
    </source>
</evidence>